<dbReference type="InterPro" id="IPR036392">
    <property type="entry name" value="PLAT/LH2_dom_sf"/>
</dbReference>
<feature type="region of interest" description="Disordered" evidence="2">
    <location>
        <begin position="950"/>
        <end position="1070"/>
    </location>
</feature>
<dbReference type="Gene3D" id="2.40.180.10">
    <property type="entry name" value="Catalase core domain"/>
    <property type="match status" value="2"/>
</dbReference>
<dbReference type="CDD" id="cd00054">
    <property type="entry name" value="EGF_CA"/>
    <property type="match status" value="1"/>
</dbReference>
<dbReference type="PROSITE" id="PS00022">
    <property type="entry name" value="EGF_1"/>
    <property type="match status" value="1"/>
</dbReference>
<dbReference type="Gene3D" id="2.60.60.20">
    <property type="entry name" value="PLAT/LH2 domain"/>
    <property type="match status" value="1"/>
</dbReference>
<dbReference type="InterPro" id="IPR000742">
    <property type="entry name" value="EGF"/>
</dbReference>
<feature type="domain" description="Ig-like" evidence="6">
    <location>
        <begin position="1248"/>
        <end position="1350"/>
    </location>
</feature>
<evidence type="ECO:0000259" key="6">
    <source>
        <dbReference type="PROSITE" id="PS50835"/>
    </source>
</evidence>
<dbReference type="SUPFAM" id="SSF49723">
    <property type="entry name" value="Lipase/lipooxygenase domain (PLAT/LH2 domain)"/>
    <property type="match status" value="3"/>
</dbReference>
<evidence type="ECO:0000256" key="3">
    <source>
        <dbReference type="SAM" id="Phobius"/>
    </source>
</evidence>
<feature type="transmembrane region" description="Helical" evidence="3">
    <location>
        <begin position="1415"/>
        <end position="1439"/>
    </location>
</feature>
<feature type="compositionally biased region" description="Basic and acidic residues" evidence="2">
    <location>
        <begin position="735"/>
        <end position="748"/>
    </location>
</feature>
<keyword evidence="1" id="KW-0245">EGF-like domain</keyword>
<dbReference type="SUPFAM" id="SSF57196">
    <property type="entry name" value="EGF/Laminin"/>
    <property type="match status" value="1"/>
</dbReference>
<keyword evidence="1" id="KW-1015">Disulfide bond</keyword>
<evidence type="ECO:0000259" key="4">
    <source>
        <dbReference type="PROSITE" id="PS50026"/>
    </source>
</evidence>
<dbReference type="PANTHER" id="PTHR45901">
    <property type="entry name" value="PROTEIN CBG12474"/>
    <property type="match status" value="1"/>
</dbReference>
<dbReference type="EMBL" id="CAJNOT010000571">
    <property type="protein sequence ID" value="CAF1024286.1"/>
    <property type="molecule type" value="Genomic_DNA"/>
</dbReference>
<gene>
    <name evidence="7" type="ORF">ZHD862_LOCUS13701</name>
</gene>
<comment type="caution">
    <text evidence="1">Lacks conserved residue(s) required for the propagation of feature annotation.</text>
</comment>
<dbReference type="Gene3D" id="2.10.25.10">
    <property type="entry name" value="Laminin"/>
    <property type="match status" value="1"/>
</dbReference>
<evidence type="ECO:0000256" key="1">
    <source>
        <dbReference type="PROSITE-ProRule" id="PRU00076"/>
    </source>
</evidence>
<proteinExistence type="predicted"/>
<dbReference type="Gene3D" id="2.60.40.10">
    <property type="entry name" value="Immunoglobulins"/>
    <property type="match status" value="1"/>
</dbReference>
<feature type="domain" description="PLAT" evidence="5">
    <location>
        <begin position="277"/>
        <end position="398"/>
    </location>
</feature>
<dbReference type="SUPFAM" id="SSF48726">
    <property type="entry name" value="Immunoglobulin"/>
    <property type="match status" value="1"/>
</dbReference>
<dbReference type="InterPro" id="IPR013783">
    <property type="entry name" value="Ig-like_fold"/>
</dbReference>
<name>A0A814IJH5_9BILA</name>
<accession>A0A814IJH5</accession>
<feature type="domain" description="PLAT" evidence="5">
    <location>
        <begin position="409"/>
        <end position="529"/>
    </location>
</feature>
<dbReference type="Proteomes" id="UP000663864">
    <property type="component" value="Unassembled WGS sequence"/>
</dbReference>
<evidence type="ECO:0008006" key="9">
    <source>
        <dbReference type="Google" id="ProtNLM"/>
    </source>
</evidence>
<evidence type="ECO:0000259" key="5">
    <source>
        <dbReference type="PROSITE" id="PS50095"/>
    </source>
</evidence>
<dbReference type="PROSITE" id="PS50026">
    <property type="entry name" value="EGF_3"/>
    <property type="match status" value="1"/>
</dbReference>
<keyword evidence="3" id="KW-0472">Membrane</keyword>
<feature type="domain" description="PLAT" evidence="5">
    <location>
        <begin position="144"/>
        <end position="267"/>
    </location>
</feature>
<feature type="compositionally biased region" description="Polar residues" evidence="2">
    <location>
        <begin position="1044"/>
        <end position="1059"/>
    </location>
</feature>
<feature type="compositionally biased region" description="Low complexity" evidence="2">
    <location>
        <begin position="997"/>
        <end position="1016"/>
    </location>
</feature>
<feature type="compositionally biased region" description="Low complexity" evidence="2">
    <location>
        <begin position="1060"/>
        <end position="1070"/>
    </location>
</feature>
<feature type="disulfide bond" evidence="1">
    <location>
        <begin position="1384"/>
        <end position="1393"/>
    </location>
</feature>
<protein>
    <recommendedName>
        <fullName evidence="9">EGF-like domain-containing protein</fullName>
    </recommendedName>
</protein>
<dbReference type="Pfam" id="PF13927">
    <property type="entry name" value="Ig_3"/>
    <property type="match status" value="1"/>
</dbReference>
<feature type="compositionally biased region" description="Polar residues" evidence="2">
    <location>
        <begin position="1017"/>
        <end position="1026"/>
    </location>
</feature>
<feature type="compositionally biased region" description="Polar residues" evidence="2">
    <location>
        <begin position="784"/>
        <end position="802"/>
    </location>
</feature>
<reference evidence="7" key="1">
    <citation type="submission" date="2021-02" db="EMBL/GenBank/DDBJ databases">
        <authorList>
            <person name="Nowell W R."/>
        </authorList>
    </citation>
    <scope>NUCLEOTIDE SEQUENCE</scope>
</reference>
<feature type="domain" description="EGF-like" evidence="4">
    <location>
        <begin position="1357"/>
        <end position="1394"/>
    </location>
</feature>
<feature type="compositionally biased region" description="Basic and acidic residues" evidence="2">
    <location>
        <begin position="985"/>
        <end position="995"/>
    </location>
</feature>
<feature type="compositionally biased region" description="Polar residues" evidence="2">
    <location>
        <begin position="865"/>
        <end position="916"/>
    </location>
</feature>
<dbReference type="InterPro" id="IPR007110">
    <property type="entry name" value="Ig-like_dom"/>
</dbReference>
<sequence length="1657" mass="190708">MDIKYTGGDLPWSLPFGDHFNSSNSQETNSELKTIAHRHNFQTLYEQLTNSNNNSKWTNAGVFFTNKTINSNLTGIHNTDFYDDHNHTFCYLCSINQHQHERTKPRDESKKRKLIPYKNPKALLSSSSSSDRIQQNSSPSLDLISYRFIVRTGTQKNCGTRAQVFLYLYGTEKNWTSIHLRGHNNKNLSTSIDGFPRGSIRTFCFKGPNIGQLHHLNVNLVGSRSDKEWFLKEIEITNLNNAITWLCEFNCWLPKTDEQQINEIKPNVYQQTKLSLSIYILQIRTGEKSIVDTNTNIQIQICGSANQTRQLTLINNQTNLFEKNQLDTFAIVGSDLGDLLEIIVESDKNQSTMNWHIKDMIIWKIIPNDDHKQSYVYFPFNICLNKKLNKFKGNKEIYPLIDYHSKGPICYQVIVKTGNVTNAGTDANVFLIIYGKSGRTVIHQLNNRFKNDFERNTISEFTIMDIDIGKIDRIKIWHDNSSLGSAWFLESIIIRKKYSTCQTISNIYIQRLEQISKALYRQINEPMNKNSIDRSSLKSKDSDNSGFNDRLGSSRSILRSPTIYDKVNLRKKVTWDEQSIGSQDDLLSMDSQRIKTMQIIDEQQYNKNNSFYYESKHMEHKIYWISSHNYIDNKWKIKSIEEINSFDFDSSIRSLLLSDRSIMNNNNIKTSIDENNDEIYEFQANCWLAKDKQDDKLEVYLTPKLIHKSSLSSDVNIDSKKKHFIQSNIRSDIQHKKYDNENNKKESKYSSPYDLRPIEKSSKNSSLHNLRLSSSHLSNTSKTQLPNSHSFQENINPLSRSKTTFKKHDESSRINSSIDRFPQSSSLTQHSKSPRNLNDFINPLSSEQELLARITTSEPSHHPRSTTPSLLPVTQHSKLPWNTNDRTASITNEQSSSMKISNQPPYHPRSSTTSMLSSNENIKLSHNKNHFTKPFPNIQDSLSRIPHELPNQFRSTSTSPSSSNQSLKSLHINNDFPSPIPNEEELLKRITDDSPYRSQSPTTSLSSLTPRTKLTRQTNNNPTNPLMNKPERLLNISVEPPVKSRSTTPSLLSSNHLPKSSQSNNQSVSSITKTSIESTFGSKSAKNSNPDISLKKSINSSNVIFIRLTIAINQCDLSSSINLQWATYSHSLILRVQPMKLSEQSYTKNMTIVRKVLAREIIKMSRIDRYQDQIVKINDIVIIKINDNDNEFLDDSCWHYLRISTVDIILFLNETNTNEFNLHYPPVESTHRVRQHIEAVLSHETYPPKVLIKTRIDKAIVSKDYFLQCNSRGNPLPRLLWSKKNDRNSTLDYYPIHRQCKTSCRIYSIQHKYQSFLYFRSLTFDDIGIYICHAENPMNRTTTSVYLNINSYHQSNINLTCSSLKYCHNHGQCIFINNQMKCVCDNQYFGEQCETNYDDIIKKQDSAILLFQSRFLAGCILFSVGFLLLLIAIISWFLARNNRRQQKKLKKKLLFKKSVEKPLIIPTKETNLSTELNGTIPSSTSIEQINKPFTPSPPPLPPSASVHISHIPMLEKKPLIHSFIRRTNVPAALTRESSTATDDDDDGGDGINGFLRHYQTLPPVPTKIDEEYEERFSLKMNKSEELGLGYLTNGINNSDLVLSHSYADIYQPDHQTGLIKPLHIRKDPPQRYTKYVSSYSKFVLPRPIKSSSLEYQQ</sequence>
<dbReference type="CDD" id="cd00096">
    <property type="entry name" value="Ig"/>
    <property type="match status" value="1"/>
</dbReference>
<dbReference type="Pfam" id="PF01477">
    <property type="entry name" value="PLAT"/>
    <property type="match status" value="2"/>
</dbReference>
<dbReference type="PROSITE" id="PS50835">
    <property type="entry name" value="IG_LIKE"/>
    <property type="match status" value="1"/>
</dbReference>
<feature type="compositionally biased region" description="Polar residues" evidence="2">
    <location>
        <begin position="813"/>
        <end position="836"/>
    </location>
</feature>
<dbReference type="PROSITE" id="PS50095">
    <property type="entry name" value="PLAT"/>
    <property type="match status" value="3"/>
</dbReference>
<dbReference type="InterPro" id="IPR001024">
    <property type="entry name" value="PLAT/LH2_dom"/>
</dbReference>
<keyword evidence="3" id="KW-0812">Transmembrane</keyword>
<feature type="compositionally biased region" description="Low complexity" evidence="2">
    <location>
        <begin position="955"/>
        <end position="969"/>
    </location>
</feature>
<evidence type="ECO:0000313" key="8">
    <source>
        <dbReference type="Proteomes" id="UP000663864"/>
    </source>
</evidence>
<dbReference type="InterPro" id="IPR036179">
    <property type="entry name" value="Ig-like_dom_sf"/>
</dbReference>
<dbReference type="InterPro" id="IPR052970">
    <property type="entry name" value="Inner_ear_hair_cell_LOXHD"/>
</dbReference>
<feature type="region of interest" description="Disordered" evidence="2">
    <location>
        <begin position="855"/>
        <end position="916"/>
    </location>
</feature>
<evidence type="ECO:0000256" key="2">
    <source>
        <dbReference type="SAM" id="MobiDB-lite"/>
    </source>
</evidence>
<evidence type="ECO:0000313" key="7">
    <source>
        <dbReference type="EMBL" id="CAF1024286.1"/>
    </source>
</evidence>
<comment type="caution">
    <text evidence="7">The sequence shown here is derived from an EMBL/GenBank/DDBJ whole genome shotgun (WGS) entry which is preliminary data.</text>
</comment>
<dbReference type="PANTHER" id="PTHR45901:SF3">
    <property type="entry name" value="LIPOXYGENASE HOMOLOGY DOMAIN-CONTAINING PROTEIN 1"/>
    <property type="match status" value="1"/>
</dbReference>
<feature type="compositionally biased region" description="Low complexity" evidence="2">
    <location>
        <begin position="763"/>
        <end position="783"/>
    </location>
</feature>
<feature type="region of interest" description="Disordered" evidence="2">
    <location>
        <begin position="735"/>
        <end position="841"/>
    </location>
</feature>
<organism evidence="7 8">
    <name type="scientific">Rotaria sordida</name>
    <dbReference type="NCBI Taxonomy" id="392033"/>
    <lineage>
        <taxon>Eukaryota</taxon>
        <taxon>Metazoa</taxon>
        <taxon>Spiralia</taxon>
        <taxon>Gnathifera</taxon>
        <taxon>Rotifera</taxon>
        <taxon>Eurotatoria</taxon>
        <taxon>Bdelloidea</taxon>
        <taxon>Philodinida</taxon>
        <taxon>Philodinidae</taxon>
        <taxon>Rotaria</taxon>
    </lineage>
</organism>
<keyword evidence="3" id="KW-1133">Transmembrane helix</keyword>